<dbReference type="RefSeq" id="WP_011589308.1">
    <property type="nucleotide sequence ID" value="NC_008260.1"/>
</dbReference>
<dbReference type="InterPro" id="IPR009858">
    <property type="entry name" value="DUF1415"/>
</dbReference>
<evidence type="ECO:0000313" key="1">
    <source>
        <dbReference type="EMBL" id="CAL17477.1"/>
    </source>
</evidence>
<dbReference type="KEGG" id="abo:ABO_2029"/>
<name>Q0VMX1_ALCBS</name>
<organism evidence="1 2">
    <name type="scientific">Alcanivorax borkumensis (strain ATCC 700651 / DSM 11573 / NCIMB 13689 / SK2)</name>
    <dbReference type="NCBI Taxonomy" id="393595"/>
    <lineage>
        <taxon>Bacteria</taxon>
        <taxon>Pseudomonadati</taxon>
        <taxon>Pseudomonadota</taxon>
        <taxon>Gammaproteobacteria</taxon>
        <taxon>Oceanospirillales</taxon>
        <taxon>Alcanivoracaceae</taxon>
        <taxon>Alcanivorax</taxon>
    </lineage>
</organism>
<dbReference type="HOGENOM" id="CLU_093792_0_0_6"/>
<dbReference type="Pfam" id="PF07209">
    <property type="entry name" value="DUF1415"/>
    <property type="match status" value="1"/>
</dbReference>
<reference evidence="1 2" key="1">
    <citation type="journal article" date="2006" name="Nat. Biotechnol.">
        <title>Genome sequence of the ubiquitous hydrocarbon-degrading marine bacterium Alcanivorax borkumensis.</title>
        <authorList>
            <person name="Schneiker S."/>
            <person name="Martins dos Santos V.A.P."/>
            <person name="Bartels D."/>
            <person name="Bekel T."/>
            <person name="Brecht M."/>
            <person name="Buhrmester J."/>
            <person name="Chernikova T.N."/>
            <person name="Denaro R."/>
            <person name="Ferrer M."/>
            <person name="Gertler C."/>
            <person name="Goesmann A."/>
            <person name="Golyshina O.V."/>
            <person name="Kaminski F."/>
            <person name="Khachane A.N."/>
            <person name="Lang S."/>
            <person name="Linke B."/>
            <person name="McHardy A.C."/>
            <person name="Meyer F."/>
            <person name="Nechitaylo T."/>
            <person name="Puehler A."/>
            <person name="Regenhardt D."/>
            <person name="Rupp O."/>
            <person name="Sabirova J.S."/>
            <person name="Selbitschka W."/>
            <person name="Yakimov M.M."/>
            <person name="Timmis K.N."/>
            <person name="Vorhoelter F.-J."/>
            <person name="Weidner S."/>
            <person name="Kaiser O."/>
            <person name="Golyshin P.N."/>
        </authorList>
    </citation>
    <scope>NUCLEOTIDE SEQUENCE [LARGE SCALE GENOMIC DNA]</scope>
    <source>
        <strain evidence="2">ATCC 700651 / DSM 11573 / NCIMB 13689 / SK2</strain>
    </source>
</reference>
<dbReference type="Proteomes" id="UP000008871">
    <property type="component" value="Chromosome"/>
</dbReference>
<dbReference type="EMBL" id="AM286690">
    <property type="protein sequence ID" value="CAL17477.1"/>
    <property type="molecule type" value="Genomic_DNA"/>
</dbReference>
<protein>
    <recommendedName>
        <fullName evidence="3">DUF1415 domain-containing protein</fullName>
    </recommendedName>
</protein>
<evidence type="ECO:0008006" key="3">
    <source>
        <dbReference type="Google" id="ProtNLM"/>
    </source>
</evidence>
<dbReference type="eggNOG" id="COG3310">
    <property type="taxonomic scope" value="Bacteria"/>
</dbReference>
<gene>
    <name evidence="1" type="ordered locus">ABO_2029</name>
</gene>
<keyword evidence="2" id="KW-1185">Reference proteome</keyword>
<dbReference type="AlphaFoldDB" id="Q0VMX1"/>
<evidence type="ECO:0000313" key="2">
    <source>
        <dbReference type="Proteomes" id="UP000008871"/>
    </source>
</evidence>
<sequence length="185" mass="20842">MEKTCPINQTRQWLEEVVIGLNLCPFARKPFTAGQVRFAVSDSRNVETLLGDLHEELDHMDRVSAEEVDTTLLIITDQLDDFLDYNDVLDLADGLLEQQGWEGTYQIASFHPAYQFADTTADDPENYTNRAPYPILHILREASLDKGLASYPNPEQIPERNIATLNGLNEAQWQALFGGLPGAHR</sequence>
<accession>Q0VMX1</accession>
<dbReference type="OrthoDB" id="277390at2"/>
<dbReference type="STRING" id="393595.ABO_2029"/>
<proteinExistence type="predicted"/>